<dbReference type="AlphaFoldDB" id="A0A7H0IH59"/>
<name>A0A7H0IH59_9ACTN</name>
<dbReference type="InterPro" id="IPR020846">
    <property type="entry name" value="MFS_dom"/>
</dbReference>
<keyword evidence="4 5" id="KW-0472">Membrane</keyword>
<organism evidence="7 8">
    <name type="scientific">Streptomyces roseirectus</name>
    <dbReference type="NCBI Taxonomy" id="2768066"/>
    <lineage>
        <taxon>Bacteria</taxon>
        <taxon>Bacillati</taxon>
        <taxon>Actinomycetota</taxon>
        <taxon>Actinomycetes</taxon>
        <taxon>Kitasatosporales</taxon>
        <taxon>Streptomycetaceae</taxon>
        <taxon>Streptomyces</taxon>
    </lineage>
</organism>
<evidence type="ECO:0000259" key="6">
    <source>
        <dbReference type="PROSITE" id="PS50850"/>
    </source>
</evidence>
<dbReference type="RefSeq" id="WP_187749082.1">
    <property type="nucleotide sequence ID" value="NZ_CP060828.1"/>
</dbReference>
<evidence type="ECO:0000256" key="3">
    <source>
        <dbReference type="ARBA" id="ARBA00022989"/>
    </source>
</evidence>
<keyword evidence="3 5" id="KW-1133">Transmembrane helix</keyword>
<reference evidence="7 8" key="1">
    <citation type="submission" date="2020-08" db="EMBL/GenBank/DDBJ databases">
        <title>A novel species.</title>
        <authorList>
            <person name="Gao J."/>
        </authorList>
    </citation>
    <scope>NUCLEOTIDE SEQUENCE [LARGE SCALE GENOMIC DNA]</scope>
    <source>
        <strain evidence="7 8">CRXT-G-22</strain>
    </source>
</reference>
<feature type="domain" description="Major facilitator superfamily (MFS) profile" evidence="6">
    <location>
        <begin position="1"/>
        <end position="114"/>
    </location>
</feature>
<dbReference type="PANTHER" id="PTHR23501">
    <property type="entry name" value="MAJOR FACILITATOR SUPERFAMILY"/>
    <property type="match status" value="1"/>
</dbReference>
<protein>
    <recommendedName>
        <fullName evidence="6">Major facilitator superfamily (MFS) profile domain-containing protein</fullName>
    </recommendedName>
</protein>
<sequence>MTQIYALAVMNNSPMRDLGAAVSLQTLSRQLGGSLGLAAFNAVFHAELVEGLSGLDAGRARAAEQPENVHELTGSLRETVLDAYDTAVDRVFLVAACLLAVAFVLALLLKPARRAVTARG</sequence>
<keyword evidence="2 5" id="KW-0812">Transmembrane</keyword>
<gene>
    <name evidence="7" type="ORF">IAG44_23735</name>
</gene>
<dbReference type="GO" id="GO:0005886">
    <property type="term" value="C:plasma membrane"/>
    <property type="evidence" value="ECO:0007669"/>
    <property type="project" value="UniProtKB-SubCell"/>
</dbReference>
<evidence type="ECO:0000256" key="5">
    <source>
        <dbReference type="SAM" id="Phobius"/>
    </source>
</evidence>
<evidence type="ECO:0000313" key="7">
    <source>
        <dbReference type="EMBL" id="QNP72125.1"/>
    </source>
</evidence>
<dbReference type="InterPro" id="IPR036259">
    <property type="entry name" value="MFS_trans_sf"/>
</dbReference>
<dbReference type="PANTHER" id="PTHR23501:SF197">
    <property type="entry name" value="COMD"/>
    <property type="match status" value="1"/>
</dbReference>
<evidence type="ECO:0000256" key="1">
    <source>
        <dbReference type="ARBA" id="ARBA00004651"/>
    </source>
</evidence>
<dbReference type="KEGG" id="sroi:IAG44_23735"/>
<feature type="transmembrane region" description="Helical" evidence="5">
    <location>
        <begin position="91"/>
        <end position="109"/>
    </location>
</feature>
<dbReference type="EMBL" id="CP060828">
    <property type="protein sequence ID" value="QNP72125.1"/>
    <property type="molecule type" value="Genomic_DNA"/>
</dbReference>
<dbReference type="SUPFAM" id="SSF103473">
    <property type="entry name" value="MFS general substrate transporter"/>
    <property type="match status" value="1"/>
</dbReference>
<keyword evidence="8" id="KW-1185">Reference proteome</keyword>
<dbReference type="Proteomes" id="UP000516052">
    <property type="component" value="Chromosome"/>
</dbReference>
<comment type="subcellular location">
    <subcellularLocation>
        <location evidence="1">Cell membrane</location>
        <topology evidence="1">Multi-pass membrane protein</topology>
    </subcellularLocation>
</comment>
<accession>A0A7H0IH59</accession>
<dbReference type="GO" id="GO:0022857">
    <property type="term" value="F:transmembrane transporter activity"/>
    <property type="evidence" value="ECO:0007669"/>
    <property type="project" value="InterPro"/>
</dbReference>
<evidence type="ECO:0000256" key="4">
    <source>
        <dbReference type="ARBA" id="ARBA00023136"/>
    </source>
</evidence>
<dbReference type="PROSITE" id="PS50850">
    <property type="entry name" value="MFS"/>
    <property type="match status" value="1"/>
</dbReference>
<proteinExistence type="predicted"/>
<evidence type="ECO:0000313" key="8">
    <source>
        <dbReference type="Proteomes" id="UP000516052"/>
    </source>
</evidence>
<evidence type="ECO:0000256" key="2">
    <source>
        <dbReference type="ARBA" id="ARBA00022692"/>
    </source>
</evidence>